<dbReference type="GO" id="GO:0017000">
    <property type="term" value="P:antibiotic biosynthetic process"/>
    <property type="evidence" value="ECO:0007669"/>
    <property type="project" value="UniProtKB-ARBA"/>
</dbReference>
<keyword evidence="2 4" id="KW-0808">Transferase</keyword>
<proteinExistence type="inferred from homology"/>
<dbReference type="GO" id="GO:0016758">
    <property type="term" value="F:hexosyltransferase activity"/>
    <property type="evidence" value="ECO:0007669"/>
    <property type="project" value="InterPro"/>
</dbReference>
<dbReference type="Pfam" id="PF06722">
    <property type="entry name" value="EryCIII-like_C"/>
    <property type="match status" value="1"/>
</dbReference>
<comment type="similarity">
    <text evidence="1">Belongs to the UDP-glycosyltransferase family.</text>
</comment>
<dbReference type="OrthoDB" id="6620093at2"/>
<evidence type="ECO:0000313" key="5">
    <source>
        <dbReference type="Proteomes" id="UP000204221"/>
    </source>
</evidence>
<dbReference type="EC" id="2.4.1.-" evidence="4"/>
<accession>A0A221W476</accession>
<name>A0A221W476_9PSEU</name>
<evidence type="ECO:0000259" key="3">
    <source>
        <dbReference type="Pfam" id="PF06722"/>
    </source>
</evidence>
<feature type="domain" description="Erythromycin biosynthesis protein CIII-like C-terminal" evidence="3">
    <location>
        <begin position="278"/>
        <end position="392"/>
    </location>
</feature>
<keyword evidence="5" id="KW-1185">Reference proteome</keyword>
<dbReference type="PANTHER" id="PTHR48050:SF13">
    <property type="entry name" value="STEROL 3-BETA-GLUCOSYLTRANSFERASE UGT80A2"/>
    <property type="match status" value="1"/>
</dbReference>
<dbReference type="FunFam" id="3.40.50.2000:FF:000072">
    <property type="entry name" value="Glycosyl transferase"/>
    <property type="match status" value="1"/>
</dbReference>
<dbReference type="InterPro" id="IPR010610">
    <property type="entry name" value="EryCIII-like_C"/>
</dbReference>
<evidence type="ECO:0000256" key="2">
    <source>
        <dbReference type="ARBA" id="ARBA00022679"/>
    </source>
</evidence>
<keyword evidence="4" id="KW-0328">Glycosyltransferase</keyword>
<dbReference type="Gene3D" id="3.40.50.2000">
    <property type="entry name" value="Glycogen Phosphorylase B"/>
    <property type="match status" value="2"/>
</dbReference>
<protein>
    <submittedName>
        <fullName evidence="4">Oleandomycin glycosyltransferase</fullName>
        <ecNumber evidence="4">2.4.1.-</ecNumber>
    </submittedName>
</protein>
<dbReference type="CDD" id="cd03784">
    <property type="entry name" value="GT1_Gtf-like"/>
    <property type="match status" value="1"/>
</dbReference>
<dbReference type="Proteomes" id="UP000204221">
    <property type="component" value="Chromosome"/>
</dbReference>
<dbReference type="PANTHER" id="PTHR48050">
    <property type="entry name" value="STEROL 3-BETA-GLUCOSYLTRANSFERASE"/>
    <property type="match status" value="1"/>
</dbReference>
<dbReference type="GO" id="GO:0008194">
    <property type="term" value="F:UDP-glycosyltransferase activity"/>
    <property type="evidence" value="ECO:0007669"/>
    <property type="project" value="InterPro"/>
</dbReference>
<organism evidence="4 5">
    <name type="scientific">Actinoalloteichus hoggarensis</name>
    <dbReference type="NCBI Taxonomy" id="1470176"/>
    <lineage>
        <taxon>Bacteria</taxon>
        <taxon>Bacillati</taxon>
        <taxon>Actinomycetota</taxon>
        <taxon>Actinomycetes</taxon>
        <taxon>Pseudonocardiales</taxon>
        <taxon>Pseudonocardiaceae</taxon>
        <taxon>Actinoalloteichus</taxon>
    </lineage>
</organism>
<dbReference type="InterPro" id="IPR006326">
    <property type="entry name" value="UDPGT_MGT-like"/>
</dbReference>
<dbReference type="KEGG" id="ahg:AHOG_15020"/>
<dbReference type="EMBL" id="CP022521">
    <property type="protein sequence ID" value="ASO20645.1"/>
    <property type="molecule type" value="Genomic_DNA"/>
</dbReference>
<dbReference type="InterPro" id="IPR002213">
    <property type="entry name" value="UDP_glucos_trans"/>
</dbReference>
<evidence type="ECO:0000256" key="1">
    <source>
        <dbReference type="ARBA" id="ARBA00009995"/>
    </source>
</evidence>
<sequence>MPPSSSTPDISDAAPGKGLRILMMPLPIHGHVMPTLPLVTELVRRGHQVVYAATQTLAETVGATGAEVLIYESPSSTNPPGDLFDTEHMSGQPIRAVREAQATTASIEAYFADGPPDVVVYDLVTFFSGRVLSRKWNRPGLELFPTFASSHEFVFLIKLFEQVGARLDPRHPSMAEYFTELMTYLGGHGIDDPALMNDPAEDANLAFFPKMFQLGSESFDDRHAFVGPCLERAEPETSWTPPADGRPVVLVSLGTTTNEQPDFFRMCARAFEGLPWHVVLTLGSRVRPEELGEIPANVEVHQWLSHLAVLPHAKAVVTQAGMGSLMQALHFGVTPVMVPHSPEQQMIAERAADLGVGPLIRHDRIDAALLRAAVREADAPNYRAAVATLRESIREAGGVDRAVEVVESRARATTPA</sequence>
<dbReference type="InterPro" id="IPR050426">
    <property type="entry name" value="Glycosyltransferase_28"/>
</dbReference>
<dbReference type="AlphaFoldDB" id="A0A221W476"/>
<dbReference type="SUPFAM" id="SSF53756">
    <property type="entry name" value="UDP-Glycosyltransferase/glycogen phosphorylase"/>
    <property type="match status" value="1"/>
</dbReference>
<dbReference type="RefSeq" id="WP_093941941.1">
    <property type="nucleotide sequence ID" value="NZ_CP022521.1"/>
</dbReference>
<evidence type="ECO:0000313" key="4">
    <source>
        <dbReference type="EMBL" id="ASO20645.1"/>
    </source>
</evidence>
<reference evidence="4 5" key="1">
    <citation type="submission" date="2017-07" db="EMBL/GenBank/DDBJ databases">
        <title>Complete genome sequence of Actinoalloteichus hoggarensis DSM 45943, type strain of Actinoalloteichus hoggarensis.</title>
        <authorList>
            <person name="Ruckert C."/>
            <person name="Nouioui I."/>
            <person name="Willmese J."/>
            <person name="van Wezel G."/>
            <person name="Klenk H.-P."/>
            <person name="Kalinowski J."/>
            <person name="Zotchev S.B."/>
        </authorList>
    </citation>
    <scope>NUCLEOTIDE SEQUENCE [LARGE SCALE GENOMIC DNA]</scope>
    <source>
        <strain evidence="4 5">DSM 45943</strain>
    </source>
</reference>
<gene>
    <name evidence="4" type="primary">oleD2</name>
    <name evidence="4" type="ORF">AHOG_15020</name>
</gene>
<dbReference type="NCBIfam" id="TIGR01426">
    <property type="entry name" value="MGT"/>
    <property type="match status" value="1"/>
</dbReference>